<keyword evidence="12" id="KW-1185">Reference proteome</keyword>
<dbReference type="InterPro" id="IPR005801">
    <property type="entry name" value="ADC_synthase"/>
</dbReference>
<evidence type="ECO:0000256" key="1">
    <source>
        <dbReference type="ARBA" id="ARBA00001946"/>
    </source>
</evidence>
<name>E6X0X5_NITSE</name>
<dbReference type="RefSeq" id="WP_013554594.1">
    <property type="nucleotide sequence ID" value="NC_014935.1"/>
</dbReference>
<dbReference type="STRING" id="749222.Nitsa_1659"/>
<evidence type="ECO:0000256" key="8">
    <source>
        <dbReference type="ARBA" id="ARBA00047683"/>
    </source>
</evidence>
<evidence type="ECO:0000259" key="9">
    <source>
        <dbReference type="Pfam" id="PF00425"/>
    </source>
</evidence>
<dbReference type="PANTHER" id="PTHR11236">
    <property type="entry name" value="AMINOBENZOATE/ANTHRANILATE SYNTHASE"/>
    <property type="match status" value="1"/>
</dbReference>
<organism evidence="11 12">
    <name type="scientific">Nitratifractor salsuginis (strain DSM 16511 / JCM 12458 / E9I37-1)</name>
    <dbReference type="NCBI Taxonomy" id="749222"/>
    <lineage>
        <taxon>Bacteria</taxon>
        <taxon>Pseudomonadati</taxon>
        <taxon>Campylobacterota</taxon>
        <taxon>Epsilonproteobacteria</taxon>
        <taxon>Campylobacterales</taxon>
        <taxon>Sulfurovaceae</taxon>
        <taxon>Nitratifractor</taxon>
    </lineage>
</organism>
<dbReference type="Pfam" id="PF00425">
    <property type="entry name" value="Chorismate_bind"/>
    <property type="match status" value="1"/>
</dbReference>
<keyword evidence="6 11" id="KW-0456">Lyase</keyword>
<sequence length="487" mass="55322">MLRSYLFDQLTPVALYGEIKKLYPEEVTMLFESVVTSEEGNFSFIVIGAKERLVYRDNETLYTDNTGTTRQLEEDPFAFLQEYYRRLDKERYRAIARDAGFSFVDGFIGFIGYDMVKVFEPVLREWMDDLEDPLQTPDLDLIRPKLIIGFSHKSSELTLIDPGGENPKMLESVAALLPKAHHPLPFQPARLEGEGSFSITPERYMEIVEEAKEHIRAGDVFQMLPSNRYTQRGHVDPLSFYRVLRAKNPSPYLFLLDYEDFSICGSSPEVMVRLTQGEILLRPIAGTRKRGATPQRDHELEQEMLSDPKECAEHLMLVDLGRNDVGRVAKTGTVEVPEMMRVEKYSHVMHMVSDVVAQIDEGKDMFDLFRATFTAGTMTGAPKIKAMELIARFEGLKRGFYSGSVGYFSFTGDMDSAIAIRTALIQPDKIILQAGAGVVADSRPELEELEVRNKLMALLATLKEMERFSPDQPLLILKEIPEADEKE</sequence>
<gene>
    <name evidence="11" type="ordered locus">Nitsa_1659</name>
</gene>
<evidence type="ECO:0000256" key="6">
    <source>
        <dbReference type="ARBA" id="ARBA00023239"/>
    </source>
</evidence>
<dbReference type="SUPFAM" id="SSF56322">
    <property type="entry name" value="ADC synthase"/>
    <property type="match status" value="1"/>
</dbReference>
<evidence type="ECO:0000256" key="4">
    <source>
        <dbReference type="ARBA" id="ARBA00022723"/>
    </source>
</evidence>
<reference evidence="11 12" key="1">
    <citation type="journal article" date="2011" name="Stand. Genomic Sci.">
        <title>Complete genome sequence of Nitratifractor salsuginis type strain (E9I37-1).</title>
        <authorList>
            <person name="Anderson I."/>
            <person name="Sikorski J."/>
            <person name="Zeytun A."/>
            <person name="Nolan M."/>
            <person name="Lapidus A."/>
            <person name="Lucas S."/>
            <person name="Hammon N."/>
            <person name="Deshpande S."/>
            <person name="Cheng J.F."/>
            <person name="Tapia R."/>
            <person name="Han C."/>
            <person name="Goodwin L."/>
            <person name="Pitluck S."/>
            <person name="Liolios K."/>
            <person name="Pagani I."/>
            <person name="Ivanova N."/>
            <person name="Huntemann M."/>
            <person name="Mavromatis K."/>
            <person name="Ovchinikova G."/>
            <person name="Pati A."/>
            <person name="Chen A."/>
            <person name="Palaniappan K."/>
            <person name="Land M."/>
            <person name="Hauser L."/>
            <person name="Brambilla E.M."/>
            <person name="Ngatchou-Djao O.D."/>
            <person name="Rohde M."/>
            <person name="Tindall B.J."/>
            <person name="Goker M."/>
            <person name="Detter J.C."/>
            <person name="Woyke T."/>
            <person name="Bristow J."/>
            <person name="Eisen J.A."/>
            <person name="Markowitz V."/>
            <person name="Hugenholtz P."/>
            <person name="Klenk H.P."/>
            <person name="Kyrpides N.C."/>
        </authorList>
    </citation>
    <scope>NUCLEOTIDE SEQUENCE [LARGE SCALE GENOMIC DNA]</scope>
    <source>
        <strain evidence="12">DSM 16511 / JCM 12458 / E9I37-1</strain>
    </source>
</reference>
<protein>
    <recommendedName>
        <fullName evidence="3">Anthranilate synthase component 1</fullName>
    </recommendedName>
</protein>
<dbReference type="PRINTS" id="PR00095">
    <property type="entry name" value="ANTSNTHASEI"/>
</dbReference>
<dbReference type="InterPro" id="IPR015890">
    <property type="entry name" value="Chorismate_C"/>
</dbReference>
<keyword evidence="4" id="KW-0479">Metal-binding</keyword>
<comment type="subunit">
    <text evidence="2">Heterotetramer consisting of two non-identical subunits: a beta subunit (TrpG) and a large alpha subunit (TrpE).</text>
</comment>
<evidence type="ECO:0000256" key="5">
    <source>
        <dbReference type="ARBA" id="ARBA00022842"/>
    </source>
</evidence>
<dbReference type="Proteomes" id="UP000008633">
    <property type="component" value="Chromosome"/>
</dbReference>
<proteinExistence type="predicted"/>
<comment type="cofactor">
    <cofactor evidence="1">
        <name>Mg(2+)</name>
        <dbReference type="ChEBI" id="CHEBI:18420"/>
    </cofactor>
</comment>
<dbReference type="Gene3D" id="3.60.120.10">
    <property type="entry name" value="Anthranilate synthase"/>
    <property type="match status" value="1"/>
</dbReference>
<dbReference type="HOGENOM" id="CLU_006493_9_3_7"/>
<accession>E6X0X5</accession>
<keyword evidence="5" id="KW-0460">Magnesium</keyword>
<feature type="domain" description="Anthranilate synthase component I N-terminal" evidence="10">
    <location>
        <begin position="8"/>
        <end position="159"/>
    </location>
</feature>
<feature type="domain" description="Chorismate-utilising enzyme C-terminal" evidence="9">
    <location>
        <begin position="202"/>
        <end position="454"/>
    </location>
</feature>
<dbReference type="eggNOG" id="COG0147">
    <property type="taxonomic scope" value="Bacteria"/>
</dbReference>
<evidence type="ECO:0000256" key="7">
    <source>
        <dbReference type="ARBA" id="ARBA00025634"/>
    </source>
</evidence>
<comment type="function">
    <text evidence="7">Part of a heterotetrameric complex that catalyzes the two-step biosynthesis of anthranilate, an intermediate in the biosynthesis of L-tryptophan. In the first step, the glutamine-binding beta subunit (TrpG) of anthranilate synthase (AS) provides the glutamine amidotransferase activity which generates ammonia as a substrate that, along with chorismate, is used in the second step, catalyzed by the large alpha subunit of AS (TrpE) to produce anthranilate. In the absence of TrpG, TrpE can synthesize anthranilate directly from chorismate and high concentrations of ammonia.</text>
</comment>
<dbReference type="AlphaFoldDB" id="E6X0X5"/>
<dbReference type="GO" id="GO:0004049">
    <property type="term" value="F:anthranilate synthase activity"/>
    <property type="evidence" value="ECO:0007669"/>
    <property type="project" value="UniProtKB-EC"/>
</dbReference>
<dbReference type="Pfam" id="PF04715">
    <property type="entry name" value="Anth_synt_I_N"/>
    <property type="match status" value="1"/>
</dbReference>
<evidence type="ECO:0000259" key="10">
    <source>
        <dbReference type="Pfam" id="PF04715"/>
    </source>
</evidence>
<evidence type="ECO:0000256" key="2">
    <source>
        <dbReference type="ARBA" id="ARBA00011575"/>
    </source>
</evidence>
<dbReference type="EMBL" id="CP002452">
    <property type="protein sequence ID" value="ADV46907.1"/>
    <property type="molecule type" value="Genomic_DNA"/>
</dbReference>
<comment type="catalytic activity">
    <reaction evidence="8">
        <text>chorismate + L-glutamine = anthranilate + pyruvate + L-glutamate + H(+)</text>
        <dbReference type="Rhea" id="RHEA:21732"/>
        <dbReference type="ChEBI" id="CHEBI:15361"/>
        <dbReference type="ChEBI" id="CHEBI:15378"/>
        <dbReference type="ChEBI" id="CHEBI:16567"/>
        <dbReference type="ChEBI" id="CHEBI:29748"/>
        <dbReference type="ChEBI" id="CHEBI:29985"/>
        <dbReference type="ChEBI" id="CHEBI:58359"/>
        <dbReference type="EC" id="4.1.3.27"/>
    </reaction>
</comment>
<reference evidence="12" key="2">
    <citation type="submission" date="2011-01" db="EMBL/GenBank/DDBJ databases">
        <title>The complete genome of Nitratifractor salsuginis DSM 16511.</title>
        <authorList>
            <consortium name="US DOE Joint Genome Institute (JGI-PGF)"/>
            <person name="Lucas S."/>
            <person name="Copeland A."/>
            <person name="Lapidus A."/>
            <person name="Bruce D."/>
            <person name="Goodwin L."/>
            <person name="Pitluck S."/>
            <person name="Kyrpides N."/>
            <person name="Mavromatis K."/>
            <person name="Ivanova N."/>
            <person name="Mikhailova N."/>
            <person name="Zeytun A."/>
            <person name="Detter J.C."/>
            <person name="Tapia R."/>
            <person name="Han C."/>
            <person name="Land M."/>
            <person name="Hauser L."/>
            <person name="Markowitz V."/>
            <person name="Cheng J.-F."/>
            <person name="Hugenholtz P."/>
            <person name="Woyke T."/>
            <person name="Wu D."/>
            <person name="Tindall B."/>
            <person name="Schuetze A."/>
            <person name="Brambilla E."/>
            <person name="Klenk H.-P."/>
            <person name="Eisen J.A."/>
        </authorList>
    </citation>
    <scope>NUCLEOTIDE SEQUENCE [LARGE SCALE GENOMIC DNA]</scope>
    <source>
        <strain evidence="12">DSM 16511 / JCM 12458 / E9I37-1</strain>
    </source>
</reference>
<evidence type="ECO:0000313" key="12">
    <source>
        <dbReference type="Proteomes" id="UP000008633"/>
    </source>
</evidence>
<dbReference type="InterPro" id="IPR019999">
    <property type="entry name" value="Anth_synth_I-like"/>
</dbReference>
<dbReference type="GO" id="GO:0046872">
    <property type="term" value="F:metal ion binding"/>
    <property type="evidence" value="ECO:0007669"/>
    <property type="project" value="UniProtKB-KW"/>
</dbReference>
<dbReference type="GO" id="GO:0000162">
    <property type="term" value="P:L-tryptophan biosynthetic process"/>
    <property type="evidence" value="ECO:0007669"/>
    <property type="project" value="TreeGrafter"/>
</dbReference>
<evidence type="ECO:0000256" key="3">
    <source>
        <dbReference type="ARBA" id="ARBA00020653"/>
    </source>
</evidence>
<evidence type="ECO:0000313" key="11">
    <source>
        <dbReference type="EMBL" id="ADV46907.1"/>
    </source>
</evidence>
<dbReference type="OrthoDB" id="9803598at2"/>
<dbReference type="KEGG" id="nsa:Nitsa_1659"/>
<dbReference type="InterPro" id="IPR006805">
    <property type="entry name" value="Anth_synth_I_N"/>
</dbReference>
<dbReference type="PANTHER" id="PTHR11236:SF48">
    <property type="entry name" value="ISOCHORISMATE SYNTHASE MENF"/>
    <property type="match status" value="1"/>
</dbReference>